<sequence>MDGFGETSASFKTDSFGYEIGKVQESDLICLNAAQNTMKHMKNTVLSHFLTGVLFLAAWTTAIAQSQILTGAEQGDLYLPMLQGKKVGIVGNQTSILPQSDNKHVVDFLLEKGIEINKVFVPEHGFRGTADAGEKVDNSVDQKTGLPIISLYGSNKKPSANQIQDLDVIIFDLQDVGTRFFTYISTMHYVMEACAEQGKKVIIFDRPNPNGSYVDGPMLKPGYESFVGMHPIPVVHGLTVGELAQMINGEKWLKGGITADLEVIPVSNWTRDQAYSLPIKPSPNLPSDLAIKLYPSTCFFEGTVISLGRGTYDPFQMYGYPDPKFGEFTFTPVSIDGMSKTPPHQDKLCYGVDLRGESMDHQFTLKYLLDAYQKSGMKEKFFNNFFNTLAGTDELKKQILAGKTEIEIRESWKAGLEEYKRKREKYLIYE</sequence>
<dbReference type="Pfam" id="PF20732">
    <property type="entry name" value="NamZ_C"/>
    <property type="match status" value="1"/>
</dbReference>
<evidence type="ECO:0000313" key="5">
    <source>
        <dbReference type="Proteomes" id="UP000199642"/>
    </source>
</evidence>
<dbReference type="STRING" id="435880.SAMN04487988_11347"/>
<evidence type="ECO:0000259" key="2">
    <source>
        <dbReference type="Pfam" id="PF07075"/>
    </source>
</evidence>
<dbReference type="PANTHER" id="PTHR42915">
    <property type="entry name" value="HYPOTHETICAL 460 KDA PROTEIN IN FEUA-SIGW INTERGENIC REGION [PRECURSOR]"/>
    <property type="match status" value="1"/>
</dbReference>
<dbReference type="Proteomes" id="UP000199642">
    <property type="component" value="Unassembled WGS sequence"/>
</dbReference>
<feature type="transmembrane region" description="Helical" evidence="1">
    <location>
        <begin position="45"/>
        <end position="64"/>
    </location>
</feature>
<dbReference type="PIRSF" id="PIRSF016719">
    <property type="entry name" value="UCP016719"/>
    <property type="match status" value="1"/>
</dbReference>
<keyword evidence="1" id="KW-0812">Transmembrane</keyword>
<dbReference type="Pfam" id="PF07075">
    <property type="entry name" value="NamZ_N"/>
    <property type="match status" value="1"/>
</dbReference>
<keyword evidence="1" id="KW-0472">Membrane</keyword>
<dbReference type="InterPro" id="IPR048502">
    <property type="entry name" value="NamZ_N"/>
</dbReference>
<dbReference type="Gene3D" id="3.90.1150.140">
    <property type="match status" value="1"/>
</dbReference>
<dbReference type="GO" id="GO:0033922">
    <property type="term" value="F:peptidoglycan beta-N-acetylmuramidase activity"/>
    <property type="evidence" value="ECO:0007669"/>
    <property type="project" value="InterPro"/>
</dbReference>
<dbReference type="AlphaFoldDB" id="A0A1I2WME1"/>
<dbReference type="InterPro" id="IPR008302">
    <property type="entry name" value="NamZ"/>
</dbReference>
<keyword evidence="1" id="KW-1133">Transmembrane helix</keyword>
<accession>A0A1I2WME1</accession>
<name>A0A1I2WME1_9BACT</name>
<evidence type="ECO:0000313" key="4">
    <source>
        <dbReference type="EMBL" id="SFH01787.1"/>
    </source>
</evidence>
<organism evidence="4 5">
    <name type="scientific">Algoriphagus hitonicola</name>
    <dbReference type="NCBI Taxonomy" id="435880"/>
    <lineage>
        <taxon>Bacteria</taxon>
        <taxon>Pseudomonadati</taxon>
        <taxon>Bacteroidota</taxon>
        <taxon>Cytophagia</taxon>
        <taxon>Cytophagales</taxon>
        <taxon>Cyclobacteriaceae</taxon>
        <taxon>Algoriphagus</taxon>
    </lineage>
</organism>
<dbReference type="EMBL" id="FOPC01000013">
    <property type="protein sequence ID" value="SFH01787.1"/>
    <property type="molecule type" value="Genomic_DNA"/>
</dbReference>
<gene>
    <name evidence="4" type="ORF">SAMN04487988_11347</name>
</gene>
<dbReference type="Gene3D" id="3.40.50.12170">
    <property type="entry name" value="Uncharacterised protein PF07075, DUF1343"/>
    <property type="match status" value="1"/>
</dbReference>
<feature type="domain" description="Peptidoglycan beta-N-acetylmuramidase NamZ N-terminal" evidence="2">
    <location>
        <begin position="87"/>
        <end position="287"/>
    </location>
</feature>
<reference evidence="5" key="1">
    <citation type="submission" date="2016-10" db="EMBL/GenBank/DDBJ databases">
        <authorList>
            <person name="Varghese N."/>
            <person name="Submissions S."/>
        </authorList>
    </citation>
    <scope>NUCLEOTIDE SEQUENCE [LARGE SCALE GENOMIC DNA]</scope>
    <source>
        <strain evidence="5">DSM 19315</strain>
    </source>
</reference>
<dbReference type="InterPro" id="IPR048503">
    <property type="entry name" value="NamZ_C"/>
</dbReference>
<dbReference type="PANTHER" id="PTHR42915:SF1">
    <property type="entry name" value="PEPTIDOGLYCAN BETA-N-ACETYLMURAMIDASE NAMZ"/>
    <property type="match status" value="1"/>
</dbReference>
<protein>
    <submittedName>
        <fullName evidence="4">Uncharacterized conserved protein YbbC, DUF1343 family</fullName>
    </submittedName>
</protein>
<feature type="domain" description="Peptidoglycan beta-N-acetylmuramidase NamZ C-terminal" evidence="3">
    <location>
        <begin position="293"/>
        <end position="429"/>
    </location>
</feature>
<proteinExistence type="predicted"/>
<keyword evidence="5" id="KW-1185">Reference proteome</keyword>
<evidence type="ECO:0000259" key="3">
    <source>
        <dbReference type="Pfam" id="PF20732"/>
    </source>
</evidence>
<evidence type="ECO:0000256" key="1">
    <source>
        <dbReference type="SAM" id="Phobius"/>
    </source>
</evidence>